<dbReference type="AlphaFoldDB" id="A0A3R5XTQ2"/>
<evidence type="ECO:0000313" key="2">
    <source>
        <dbReference type="EMBL" id="QAR30875.1"/>
    </source>
</evidence>
<feature type="transmembrane region" description="Helical" evidence="1">
    <location>
        <begin position="44"/>
        <end position="67"/>
    </location>
</feature>
<gene>
    <name evidence="2" type="ORF">EQP59_05785</name>
</gene>
<dbReference type="EMBL" id="CP035107">
    <property type="protein sequence ID" value="QAR30875.1"/>
    <property type="molecule type" value="Genomic_DNA"/>
</dbReference>
<sequence length="89" mass="9918">MENSNTKTEKKIIIIKERKSVGISLLLTFFFGPLGMLYSTISGAIIMLIISIVLSVITLGVSLFFTWPICMIWGAMAVNSYNKDLLIED</sequence>
<dbReference type="RefSeq" id="WP_128501341.1">
    <property type="nucleotide sequence ID" value="NZ_CP035107.1"/>
</dbReference>
<feature type="transmembrane region" description="Helical" evidence="1">
    <location>
        <begin position="21"/>
        <end position="38"/>
    </location>
</feature>
<evidence type="ECO:0000313" key="3">
    <source>
        <dbReference type="Proteomes" id="UP000287701"/>
    </source>
</evidence>
<keyword evidence="1" id="KW-0812">Transmembrane</keyword>
<name>A0A3R5XTQ2_ORNRH</name>
<keyword evidence="1" id="KW-0472">Membrane</keyword>
<proteinExistence type="predicted"/>
<keyword evidence="1" id="KW-1133">Transmembrane helix</keyword>
<evidence type="ECO:0000256" key="1">
    <source>
        <dbReference type="SAM" id="Phobius"/>
    </source>
</evidence>
<reference evidence="2 3" key="1">
    <citation type="submission" date="2019-01" db="EMBL/GenBank/DDBJ databases">
        <title>Whole Genome of Ornithobacterium rhinotracheale FARPER-174b.</title>
        <authorList>
            <person name="Tataje-Lavanda L.A."/>
            <person name="Montalvan A."/>
            <person name="Montesinos R."/>
            <person name="Zimic M."/>
            <person name="Fernandez-Sanchez M."/>
            <person name="Fernandez-Diaz M."/>
        </authorList>
    </citation>
    <scope>NUCLEOTIDE SEQUENCE [LARGE SCALE GENOMIC DNA]</scope>
    <source>
        <strain evidence="2 3">FARPER-174b</strain>
    </source>
</reference>
<organism evidence="2 3">
    <name type="scientific">Ornithobacterium rhinotracheale</name>
    <dbReference type="NCBI Taxonomy" id="28251"/>
    <lineage>
        <taxon>Bacteria</taxon>
        <taxon>Pseudomonadati</taxon>
        <taxon>Bacteroidota</taxon>
        <taxon>Flavobacteriia</taxon>
        <taxon>Flavobacteriales</taxon>
        <taxon>Weeksellaceae</taxon>
        <taxon>Ornithobacterium</taxon>
    </lineage>
</organism>
<protein>
    <submittedName>
        <fullName evidence="2">Uncharacterized protein</fullName>
    </submittedName>
</protein>
<dbReference type="Proteomes" id="UP000287701">
    <property type="component" value="Chromosome"/>
</dbReference>
<accession>A0A3R5XTQ2</accession>